<dbReference type="Gene3D" id="1.10.150.240">
    <property type="entry name" value="Putative phosphatase, domain 2"/>
    <property type="match status" value="1"/>
</dbReference>
<comment type="caution">
    <text evidence="1">The sequence shown here is derived from an EMBL/GenBank/DDBJ whole genome shotgun (WGS) entry which is preliminary data.</text>
</comment>
<protein>
    <submittedName>
        <fullName evidence="1">Haloacid dehalogenase</fullName>
    </submittedName>
</protein>
<keyword evidence="2" id="KW-1185">Reference proteome</keyword>
<proteinExistence type="predicted"/>
<dbReference type="SUPFAM" id="SSF56784">
    <property type="entry name" value="HAD-like"/>
    <property type="match status" value="1"/>
</dbReference>
<organism evidence="1 2">
    <name type="scientific">Mycena maculata</name>
    <dbReference type="NCBI Taxonomy" id="230809"/>
    <lineage>
        <taxon>Eukaryota</taxon>
        <taxon>Fungi</taxon>
        <taxon>Dikarya</taxon>
        <taxon>Basidiomycota</taxon>
        <taxon>Agaricomycotina</taxon>
        <taxon>Agaricomycetes</taxon>
        <taxon>Agaricomycetidae</taxon>
        <taxon>Agaricales</taxon>
        <taxon>Marasmiineae</taxon>
        <taxon>Mycenaceae</taxon>
        <taxon>Mycena</taxon>
    </lineage>
</organism>
<gene>
    <name evidence="1" type="ORF">DFH07DRAFT_1036901</name>
</gene>
<name>A0AAD7ISE9_9AGAR</name>
<dbReference type="InterPro" id="IPR036412">
    <property type="entry name" value="HAD-like_sf"/>
</dbReference>
<evidence type="ECO:0000313" key="1">
    <source>
        <dbReference type="EMBL" id="KAJ7747979.1"/>
    </source>
</evidence>
<accession>A0AAD7ISE9</accession>
<dbReference type="EMBL" id="JARJLG010000092">
    <property type="protein sequence ID" value="KAJ7747979.1"/>
    <property type="molecule type" value="Genomic_DNA"/>
</dbReference>
<reference evidence="1" key="1">
    <citation type="submission" date="2023-03" db="EMBL/GenBank/DDBJ databases">
        <title>Massive genome expansion in bonnet fungi (Mycena s.s.) driven by repeated elements and novel gene families across ecological guilds.</title>
        <authorList>
            <consortium name="Lawrence Berkeley National Laboratory"/>
            <person name="Harder C.B."/>
            <person name="Miyauchi S."/>
            <person name="Viragh M."/>
            <person name="Kuo A."/>
            <person name="Thoen E."/>
            <person name="Andreopoulos B."/>
            <person name="Lu D."/>
            <person name="Skrede I."/>
            <person name="Drula E."/>
            <person name="Henrissat B."/>
            <person name="Morin E."/>
            <person name="Kohler A."/>
            <person name="Barry K."/>
            <person name="LaButti K."/>
            <person name="Morin E."/>
            <person name="Salamov A."/>
            <person name="Lipzen A."/>
            <person name="Mereny Z."/>
            <person name="Hegedus B."/>
            <person name="Baldrian P."/>
            <person name="Stursova M."/>
            <person name="Weitz H."/>
            <person name="Taylor A."/>
            <person name="Grigoriev I.V."/>
            <person name="Nagy L.G."/>
            <person name="Martin F."/>
            <person name="Kauserud H."/>
        </authorList>
    </citation>
    <scope>NUCLEOTIDE SEQUENCE</scope>
    <source>
        <strain evidence="1">CBHHK188m</strain>
    </source>
</reference>
<dbReference type="Gene3D" id="3.40.50.1000">
    <property type="entry name" value="HAD superfamily/HAD-like"/>
    <property type="match status" value="1"/>
</dbReference>
<evidence type="ECO:0000313" key="2">
    <source>
        <dbReference type="Proteomes" id="UP001215280"/>
    </source>
</evidence>
<dbReference type="InterPro" id="IPR023198">
    <property type="entry name" value="PGP-like_dom2"/>
</dbReference>
<dbReference type="InterPro" id="IPR023214">
    <property type="entry name" value="HAD_sf"/>
</dbReference>
<dbReference type="AlphaFoldDB" id="A0AAD7ISE9"/>
<dbReference type="Proteomes" id="UP001215280">
    <property type="component" value="Unassembled WGS sequence"/>
</dbReference>
<sequence length="167" mass="18358">MTKAAVIFDLTGTRTGWKPSIVASMEQQPQTSADLVSLAVACRDGFFQEIHRRFQLGEPAENLDITHGRVLDRLLDEAGISSAIWGEDTAWPDSIAGIELLKPYFVVVLANGTTRLQLDIVESTGMKTVYVPRTTEKLDEDMDRIRTEFDAFVAGTTDGSSGGLFLF</sequence>